<dbReference type="EMBL" id="SGPK01000297">
    <property type="protein sequence ID" value="THH04962.1"/>
    <property type="molecule type" value="Genomic_DNA"/>
</dbReference>
<feature type="compositionally biased region" description="Low complexity" evidence="1">
    <location>
        <begin position="607"/>
        <end position="625"/>
    </location>
</feature>
<sequence length="787" mass="87000">MSSPAKAAIEAPLTISTLLNSLHTHLQTQTQLLPTLHAQLGLPQSALTDELSALHQRLAACVEQQIELRREEVDKWMKKCDAVERDCLKYTKALGAHTKGISASVGELHKQQVLPVRHEMLGQHREKLDHLYKTKVEQLTNLTNRVMSLSRTVGSDFFAPDIVELLAGFGGNGSDVLSLRDVTPERFSKIEKELVRGKSEISRRLQHLSTTLLQMDWLYHELGIPPPSCDEAVSSFPCSSSINLPISQHPHSTSASPSDPFLSSVSSISTPTPCPRGKVSFAPLLTEAEPVSNYHNVFALFVLRMDEAEAEGKAAEPSSLIGVEGIEPTVGLMAWAEQIKAELEEIKKRRETHIQAMYDQLEALWRRLGVEDADIDEFVENNRGSTEENVQSYEAELERMLELKRERMSVFVGNARAEIETLWDDLMISEEERADFAPFRDDEHTEDLLTIHENEVRRLKEERRIKAPLLANIRKYFEFCEEEKELAAAAMDQNRLLGRGPRDPGRLLREEKMRKRVSREKPRLEKDLLISIPAWEDKEGRPFLVNGVSIIDVLLETMGIQDKVNVQNKKTRAGSVPARATTPSENKPSALRSTSAASVPNKRMKLASSTSGAPSSRAVSSSRATQESYSLPHRAPFGSRSGALNASTSSNHDSAPTTTQKCSRTPSSSLPRPVSVASKSHPQPAPSVQRAGYGTGIGLGYASSMQRSRAASASAVLSKTRPFVGAASHMKTRETLQPKQTVRNSRRESFRPRPSVDSGATRASSDVPASRYGGAGLGSSVREEEEY</sequence>
<accession>A0A4S4L120</accession>
<dbReference type="GO" id="GO:1990023">
    <property type="term" value="C:mitotic spindle midzone"/>
    <property type="evidence" value="ECO:0007669"/>
    <property type="project" value="TreeGrafter"/>
</dbReference>
<feature type="compositionally biased region" description="Polar residues" evidence="1">
    <location>
        <begin position="581"/>
        <end position="598"/>
    </location>
</feature>
<dbReference type="GO" id="GO:0005737">
    <property type="term" value="C:cytoplasm"/>
    <property type="evidence" value="ECO:0007669"/>
    <property type="project" value="TreeGrafter"/>
</dbReference>
<name>A0A4S4L120_9AGAM</name>
<feature type="region of interest" description="Disordered" evidence="1">
    <location>
        <begin position="730"/>
        <end position="787"/>
    </location>
</feature>
<feature type="region of interest" description="Disordered" evidence="1">
    <location>
        <begin position="247"/>
        <end position="274"/>
    </location>
</feature>
<dbReference type="PANTHER" id="PTHR19321:SF41">
    <property type="entry name" value="FASCETTO-RELATED"/>
    <property type="match status" value="1"/>
</dbReference>
<protein>
    <submittedName>
        <fullName evidence="2">Uncharacterized protein</fullName>
    </submittedName>
</protein>
<organism evidence="2 3">
    <name type="scientific">Phellinidium pouzarii</name>
    <dbReference type="NCBI Taxonomy" id="167371"/>
    <lineage>
        <taxon>Eukaryota</taxon>
        <taxon>Fungi</taxon>
        <taxon>Dikarya</taxon>
        <taxon>Basidiomycota</taxon>
        <taxon>Agaricomycotina</taxon>
        <taxon>Agaricomycetes</taxon>
        <taxon>Hymenochaetales</taxon>
        <taxon>Hymenochaetaceae</taxon>
        <taxon>Phellinidium</taxon>
    </lineage>
</organism>
<evidence type="ECO:0000256" key="1">
    <source>
        <dbReference type="SAM" id="MobiDB-lite"/>
    </source>
</evidence>
<dbReference type="AlphaFoldDB" id="A0A4S4L120"/>
<keyword evidence="3" id="KW-1185">Reference proteome</keyword>
<dbReference type="OrthoDB" id="642895at2759"/>
<reference evidence="2 3" key="1">
    <citation type="submission" date="2019-02" db="EMBL/GenBank/DDBJ databases">
        <title>Genome sequencing of the rare red list fungi Phellinidium pouzarii.</title>
        <authorList>
            <person name="Buettner E."/>
            <person name="Kellner H."/>
        </authorList>
    </citation>
    <scope>NUCLEOTIDE SEQUENCE [LARGE SCALE GENOMIC DNA]</scope>
    <source>
        <strain evidence="2 3">DSM 108285</strain>
    </source>
</reference>
<feature type="region of interest" description="Disordered" evidence="1">
    <location>
        <begin position="569"/>
        <end position="691"/>
    </location>
</feature>
<dbReference type="Proteomes" id="UP000308199">
    <property type="component" value="Unassembled WGS sequence"/>
</dbReference>
<feature type="compositionally biased region" description="Polar residues" evidence="1">
    <location>
        <begin position="642"/>
        <end position="670"/>
    </location>
</feature>
<comment type="caution">
    <text evidence="2">The sequence shown here is derived from an EMBL/GenBank/DDBJ whole genome shotgun (WGS) entry which is preliminary data.</text>
</comment>
<dbReference type="GO" id="GO:0051256">
    <property type="term" value="P:mitotic spindle midzone assembly"/>
    <property type="evidence" value="ECO:0007669"/>
    <property type="project" value="TreeGrafter"/>
</dbReference>
<dbReference type="GO" id="GO:0008017">
    <property type="term" value="F:microtubule binding"/>
    <property type="evidence" value="ECO:0007669"/>
    <property type="project" value="InterPro"/>
</dbReference>
<dbReference type="Pfam" id="PF03999">
    <property type="entry name" value="MAP65_ASE1"/>
    <property type="match status" value="1"/>
</dbReference>
<evidence type="ECO:0000313" key="2">
    <source>
        <dbReference type="EMBL" id="THH04962.1"/>
    </source>
</evidence>
<evidence type="ECO:0000313" key="3">
    <source>
        <dbReference type="Proteomes" id="UP000308199"/>
    </source>
</evidence>
<gene>
    <name evidence="2" type="ORF">EW145_g5143</name>
</gene>
<dbReference type="Gene3D" id="1.20.58.1520">
    <property type="match status" value="1"/>
</dbReference>
<dbReference type="CDD" id="cd01670">
    <property type="entry name" value="Death"/>
    <property type="match status" value="1"/>
</dbReference>
<proteinExistence type="predicted"/>
<dbReference type="PANTHER" id="PTHR19321">
    <property type="entry name" value="PROTEIN REGULATOR OF CYTOKINESIS 1 PRC1-RELATED"/>
    <property type="match status" value="1"/>
</dbReference>
<feature type="compositionally biased region" description="Low complexity" evidence="1">
    <location>
        <begin position="252"/>
        <end position="269"/>
    </location>
</feature>
<dbReference type="InterPro" id="IPR007145">
    <property type="entry name" value="MAP65_Ase1_PRC1"/>
</dbReference>